<evidence type="ECO:0000256" key="8">
    <source>
        <dbReference type="SAM" id="SignalP"/>
    </source>
</evidence>
<evidence type="ECO:0000256" key="2">
    <source>
        <dbReference type="ARBA" id="ARBA00022670"/>
    </source>
</evidence>
<evidence type="ECO:0000256" key="1">
    <source>
        <dbReference type="ARBA" id="ARBA00011073"/>
    </source>
</evidence>
<dbReference type="PROSITE" id="PS51892">
    <property type="entry name" value="SUBTILASE"/>
    <property type="match status" value="1"/>
</dbReference>
<dbReference type="InterPro" id="IPR045051">
    <property type="entry name" value="SBT"/>
</dbReference>
<dbReference type="PROSITE" id="PS00137">
    <property type="entry name" value="SUBTILASE_HIS"/>
    <property type="match status" value="1"/>
</dbReference>
<accession>A0A7W3IWP2</accession>
<dbReference type="Gene3D" id="3.30.70.80">
    <property type="entry name" value="Peptidase S8 propeptide/proteinase inhibitor I9"/>
    <property type="match status" value="1"/>
</dbReference>
<dbReference type="InterPro" id="IPR000209">
    <property type="entry name" value="Peptidase_S8/S53_dom"/>
</dbReference>
<dbReference type="RefSeq" id="WP_182536236.1">
    <property type="nucleotide sequence ID" value="NZ_JACGXA010000001.1"/>
</dbReference>
<dbReference type="PRINTS" id="PR00723">
    <property type="entry name" value="SUBTILISIN"/>
</dbReference>
<feature type="domain" description="Subtilisin-like protease fibronectin type-III" evidence="12">
    <location>
        <begin position="621"/>
        <end position="711"/>
    </location>
</feature>
<dbReference type="InterPro" id="IPR003137">
    <property type="entry name" value="PA_domain"/>
</dbReference>
<keyword evidence="4 7" id="KW-0378">Hydrolase</keyword>
<evidence type="ECO:0000259" key="10">
    <source>
        <dbReference type="Pfam" id="PF02225"/>
    </source>
</evidence>
<keyword evidence="2 7" id="KW-0645">Protease</keyword>
<dbReference type="Gene3D" id="3.40.50.200">
    <property type="entry name" value="Peptidase S8/S53 domain"/>
    <property type="match status" value="1"/>
</dbReference>
<evidence type="ECO:0000256" key="4">
    <source>
        <dbReference type="ARBA" id="ARBA00022801"/>
    </source>
</evidence>
<feature type="active site" description="Charge relay system" evidence="6 7">
    <location>
        <position position="224"/>
    </location>
</feature>
<evidence type="ECO:0000256" key="3">
    <source>
        <dbReference type="ARBA" id="ARBA00022729"/>
    </source>
</evidence>
<evidence type="ECO:0000259" key="12">
    <source>
        <dbReference type="Pfam" id="PF17766"/>
    </source>
</evidence>
<feature type="domain" description="PA" evidence="10">
    <location>
        <begin position="397"/>
        <end position="469"/>
    </location>
</feature>
<evidence type="ECO:0000256" key="7">
    <source>
        <dbReference type="PROSITE-ProRule" id="PRU01240"/>
    </source>
</evidence>
<feature type="domain" description="Peptidase S8/S53" evidence="9">
    <location>
        <begin position="144"/>
        <end position="580"/>
    </location>
</feature>
<dbReference type="InterPro" id="IPR036852">
    <property type="entry name" value="Peptidase_S8/S53_dom_sf"/>
</dbReference>
<dbReference type="Pfam" id="PF17766">
    <property type="entry name" value="fn3_6"/>
    <property type="match status" value="1"/>
</dbReference>
<dbReference type="InterPro" id="IPR023827">
    <property type="entry name" value="Peptidase_S8_Asp-AS"/>
</dbReference>
<feature type="domain" description="Inhibitor I9" evidence="11">
    <location>
        <begin position="78"/>
        <end position="124"/>
    </location>
</feature>
<feature type="active site" description="Charge relay system" evidence="6 7">
    <location>
        <position position="153"/>
    </location>
</feature>
<evidence type="ECO:0000256" key="5">
    <source>
        <dbReference type="ARBA" id="ARBA00022825"/>
    </source>
</evidence>
<comment type="similarity">
    <text evidence="1 7">Belongs to the peptidase S8 family.</text>
</comment>
<dbReference type="CDD" id="cd02120">
    <property type="entry name" value="PA_subtilisin_like"/>
    <property type="match status" value="1"/>
</dbReference>
<evidence type="ECO:0000313" key="13">
    <source>
        <dbReference type="EMBL" id="MBA8802026.1"/>
    </source>
</evidence>
<reference evidence="13 14" key="1">
    <citation type="submission" date="2020-07" db="EMBL/GenBank/DDBJ databases">
        <title>Sequencing the genomes of 1000 actinobacteria strains.</title>
        <authorList>
            <person name="Klenk H.-P."/>
        </authorList>
    </citation>
    <scope>NUCLEOTIDE SEQUENCE [LARGE SCALE GENOMIC DNA]</scope>
    <source>
        <strain evidence="13 14">DSM 21349</strain>
    </source>
</reference>
<dbReference type="Pfam" id="PF00082">
    <property type="entry name" value="Peptidase_S8"/>
    <property type="match status" value="1"/>
</dbReference>
<evidence type="ECO:0000259" key="9">
    <source>
        <dbReference type="Pfam" id="PF00082"/>
    </source>
</evidence>
<feature type="chain" id="PRO_5038888895" description="Peptidase inhibitor I9" evidence="8">
    <location>
        <begin position="32"/>
        <end position="713"/>
    </location>
</feature>
<name>A0A7W3IWP2_9ACTN</name>
<dbReference type="Gene3D" id="2.60.40.2310">
    <property type="match status" value="1"/>
</dbReference>
<dbReference type="InterPro" id="IPR037045">
    <property type="entry name" value="S8pro/Inhibitor_I9_sf"/>
</dbReference>
<proteinExistence type="inferred from homology"/>
<dbReference type="InterPro" id="IPR015500">
    <property type="entry name" value="Peptidase_S8_subtilisin-rel"/>
</dbReference>
<dbReference type="Gene3D" id="3.50.30.30">
    <property type="match status" value="1"/>
</dbReference>
<dbReference type="GO" id="GO:0006508">
    <property type="term" value="P:proteolysis"/>
    <property type="evidence" value="ECO:0007669"/>
    <property type="project" value="UniProtKB-KW"/>
</dbReference>
<evidence type="ECO:0000259" key="11">
    <source>
        <dbReference type="Pfam" id="PF05922"/>
    </source>
</evidence>
<sequence>MGRTGLVAAGAAALACALLGTSIAVSAPAGAAHAAPATRDALYLVTLDGPGTAGYRGVVPVGIEQLAMRHQQDVVLASVGSPAPVYRWTTALNGFAVRLTRAEAETLNTQPHVALVEKNSVRRLAGTASHTASGMVGPGRQRGGAGVVIGVVDSGIWPDSPLFSSVPRLGHRPAGFTGGCDGATDFPASSCNRKLVGARWFVEGFGADRVRSSASLSPLDDDGHGTQVASIAAGNAGVSVEVNGQRLGSYGGVAPQAQLAVYKACWTAPDPDDDGCATADLVTAIDKATADGVDVLNLSVAGSPGLDTVERALLGAAEDDVVVVAAAGNGARTFAAHTTPWVTTVGATTGDVRRGRVHLAPGGPTLTGAMASTRGTRPARLVLGADVAAPGASRRDARVCTPGSLDAARVAGAVVLCERGEIGRVDKSLAVQRADGVGMVLANVRPGSVDADFHSVPTVHVDRVAGRTLRHWLAAHPQGRVSLQPLGTEEAPVRVTPWSSGGDPTAGLLKPDVVAPGAGVLGAVPPSVHGTRWDFTSGTSAATAYTSGAAAVLLARHDWSADVVRSALATTAAPVDRAPTLLREGAGRVRPLVADRPGVAYAVRPGDYRRWLDGRLMSRAVNTPSLVLAGTARVAHRTITNIGARPMYFSSAVAGFTRHAVRVTPAAVRLGPGESVTFTVRVSGPGVSPLDDGWITWAGADGSRARIPVLVTR</sequence>
<evidence type="ECO:0000313" key="14">
    <source>
        <dbReference type="Proteomes" id="UP000580910"/>
    </source>
</evidence>
<dbReference type="Pfam" id="PF02225">
    <property type="entry name" value="PA"/>
    <property type="match status" value="1"/>
</dbReference>
<gene>
    <name evidence="13" type="ORF">FB382_000317</name>
</gene>
<dbReference type="InterPro" id="IPR022398">
    <property type="entry name" value="Peptidase_S8_His-AS"/>
</dbReference>
<dbReference type="AlphaFoldDB" id="A0A7W3IWP2"/>
<protein>
    <recommendedName>
        <fullName evidence="15">Peptidase inhibitor I9</fullName>
    </recommendedName>
</protein>
<dbReference type="PROSITE" id="PS00136">
    <property type="entry name" value="SUBTILASE_ASP"/>
    <property type="match status" value="1"/>
</dbReference>
<dbReference type="InterPro" id="IPR041469">
    <property type="entry name" value="Subtilisin-like_FN3"/>
</dbReference>
<organism evidence="13 14">
    <name type="scientific">Nocardioides ginsengisegetis</name>
    <dbReference type="NCBI Taxonomy" id="661491"/>
    <lineage>
        <taxon>Bacteria</taxon>
        <taxon>Bacillati</taxon>
        <taxon>Actinomycetota</taxon>
        <taxon>Actinomycetes</taxon>
        <taxon>Propionibacteriales</taxon>
        <taxon>Nocardioidaceae</taxon>
        <taxon>Nocardioides</taxon>
    </lineage>
</organism>
<keyword evidence="3 8" id="KW-0732">Signal</keyword>
<dbReference type="InterPro" id="IPR010259">
    <property type="entry name" value="S8pro/Inhibitor_I9"/>
</dbReference>
<dbReference type="EMBL" id="JACGXA010000001">
    <property type="protein sequence ID" value="MBA8802026.1"/>
    <property type="molecule type" value="Genomic_DNA"/>
</dbReference>
<keyword evidence="14" id="KW-1185">Reference proteome</keyword>
<comment type="caution">
    <text evidence="13">The sequence shown here is derived from an EMBL/GenBank/DDBJ whole genome shotgun (WGS) entry which is preliminary data.</text>
</comment>
<dbReference type="SUPFAM" id="SSF52743">
    <property type="entry name" value="Subtilisin-like"/>
    <property type="match status" value="1"/>
</dbReference>
<evidence type="ECO:0008006" key="15">
    <source>
        <dbReference type="Google" id="ProtNLM"/>
    </source>
</evidence>
<dbReference type="Pfam" id="PF05922">
    <property type="entry name" value="Inhibitor_I9"/>
    <property type="match status" value="1"/>
</dbReference>
<dbReference type="GO" id="GO:0004252">
    <property type="term" value="F:serine-type endopeptidase activity"/>
    <property type="evidence" value="ECO:0007669"/>
    <property type="project" value="UniProtKB-UniRule"/>
</dbReference>
<dbReference type="Proteomes" id="UP000580910">
    <property type="component" value="Unassembled WGS sequence"/>
</dbReference>
<feature type="signal peptide" evidence="8">
    <location>
        <begin position="1"/>
        <end position="31"/>
    </location>
</feature>
<keyword evidence="5 7" id="KW-0720">Serine protease</keyword>
<evidence type="ECO:0000256" key="6">
    <source>
        <dbReference type="PIRSR" id="PIRSR615500-1"/>
    </source>
</evidence>
<feature type="active site" description="Charge relay system" evidence="6 7">
    <location>
        <position position="540"/>
    </location>
</feature>
<dbReference type="PROSITE" id="PS51257">
    <property type="entry name" value="PROKAR_LIPOPROTEIN"/>
    <property type="match status" value="1"/>
</dbReference>
<dbReference type="PANTHER" id="PTHR10795">
    <property type="entry name" value="PROPROTEIN CONVERTASE SUBTILISIN/KEXIN"/>
    <property type="match status" value="1"/>
</dbReference>